<keyword evidence="7" id="KW-0539">Nucleus</keyword>
<sequence length="961" mass="105445">MGQGKAFPPALPNREDYVVDFDGPDDPEHPFNWPLSTKLPISTIACFATFIPSFASGVFAPGSEAAAKAFNVGSEVGILGTTLFVLGFASGPVIWAPASELFGRRWPLTLGLLGGAVFTIASAVAKDIQTLIICRFFAGMFGASPLAVVPAVLSDIWNNSHRGAAISVYALFVFVGPLSAPFIGGFIASSSLGWRWTLYITAFVGFAWSALCVFFLRETYASCLLLSKARALRRQTANWGIHAKQEEVEVDIQQLAQKYFTRPLRMLLTEPIVLVISLYMSFIYGIVYALLEAYPYVFNSVYRMGPGVDGLPFIGIIIGQLAACGFILSKQSAYVKKLAANNNVPIPEWRLETVVIGAPVFTVGIFWFSWTGFTASIHWMAPTAAGVLIGFGILCIFLPCFNYLVDSFLPVAASTVAANIILRSSVAAGFPLFSKQMFANLGVQWAGTLLGCLSAIMIPIPFLFRVYGPSWGYQCHYEAPRRVRGKPAIRDQNESILESSPRSVGHFTETLEANSGAAFVRKIGLKVDPANAPKLNLFGWNVGRRKSPAGLAPVAAFPIVEILSLMQMKTLANVFFTKVDPCYGFIDSSDFFRRMDSRWQPTAVASTYDGILAGVAALGCLFSGTNINITESHLVELARSISETHIGSVRPSLHLVTIWTLRVIYLRMTAPPYPSWVASSTLMHLIEASKLHQLSADDDRDIDTRRRLIGVAQHLNLWISYDLGLSRVPLASDTLGLPASRPGDFTTELLGLLPVTASLGPENQRPDQEIEELLYQTLSRSHTKPPSLLCQCNLVLCLLRRLRLTNLTASPTTMTKVLDLLRASLCAAREMVADCSPWHHVANVPFQMISIILEMDTSPALELLPEAMQTLRVVASTYDTETMREAYNTACLLILLYERRRRADTRLLSTVLQEYQQSPAAESSLQQMPTSDEVSWLEGLVADVPTLQGLDFSQFLQPDIL</sequence>
<dbReference type="PANTHER" id="PTHR23502:SF138">
    <property type="entry name" value="MAJOR FACILITATOR SUPERFAMILY (MFS) PROFILE DOMAIN-CONTAINING PROTEIN-RELATED"/>
    <property type="match status" value="1"/>
</dbReference>
<dbReference type="PANTHER" id="PTHR23502">
    <property type="entry name" value="MAJOR FACILITATOR SUPERFAMILY"/>
    <property type="match status" value="1"/>
</dbReference>
<keyword evidence="11" id="KW-1185">Reference proteome</keyword>
<evidence type="ECO:0000256" key="8">
    <source>
        <dbReference type="SAM" id="Phobius"/>
    </source>
</evidence>
<dbReference type="GO" id="GO:0005886">
    <property type="term" value="C:plasma membrane"/>
    <property type="evidence" value="ECO:0007669"/>
    <property type="project" value="TreeGrafter"/>
</dbReference>
<feature type="transmembrane region" description="Helical" evidence="8">
    <location>
        <begin position="445"/>
        <end position="464"/>
    </location>
</feature>
<dbReference type="InterPro" id="IPR036259">
    <property type="entry name" value="MFS_trans_sf"/>
</dbReference>
<evidence type="ECO:0000259" key="9">
    <source>
        <dbReference type="PROSITE" id="PS50850"/>
    </source>
</evidence>
<name>A0A1L9U3J0_ASPBC</name>
<accession>A0A1L9U3J0</accession>
<evidence type="ECO:0000256" key="4">
    <source>
        <dbReference type="ARBA" id="ARBA00023015"/>
    </source>
</evidence>
<keyword evidence="6" id="KW-0804">Transcription</keyword>
<dbReference type="Proteomes" id="UP000184499">
    <property type="component" value="Unassembled WGS sequence"/>
</dbReference>
<keyword evidence="2 8" id="KW-0812">Transmembrane</keyword>
<dbReference type="Pfam" id="PF04082">
    <property type="entry name" value="Fungal_trans"/>
    <property type="match status" value="1"/>
</dbReference>
<dbReference type="GO" id="GO:0022857">
    <property type="term" value="F:transmembrane transporter activity"/>
    <property type="evidence" value="ECO:0007669"/>
    <property type="project" value="InterPro"/>
</dbReference>
<proteinExistence type="predicted"/>
<dbReference type="Pfam" id="PF07690">
    <property type="entry name" value="MFS_1"/>
    <property type="match status" value="1"/>
</dbReference>
<feature type="transmembrane region" description="Helical" evidence="8">
    <location>
        <begin position="165"/>
        <end position="189"/>
    </location>
</feature>
<gene>
    <name evidence="10" type="ORF">ASPBRDRAFT_59892</name>
</gene>
<evidence type="ECO:0000256" key="1">
    <source>
        <dbReference type="ARBA" id="ARBA00004141"/>
    </source>
</evidence>
<dbReference type="SUPFAM" id="SSF103473">
    <property type="entry name" value="MFS general substrate transporter"/>
    <property type="match status" value="1"/>
</dbReference>
<dbReference type="OMA" id="WGYQCHY"/>
<feature type="transmembrane region" description="Helical" evidence="8">
    <location>
        <begin position="106"/>
        <end position="125"/>
    </location>
</feature>
<dbReference type="FunFam" id="1.20.1250.20:FF:000011">
    <property type="entry name" value="MFS multidrug transporter, putative"/>
    <property type="match status" value="1"/>
</dbReference>
<dbReference type="GO" id="GO:0006351">
    <property type="term" value="P:DNA-templated transcription"/>
    <property type="evidence" value="ECO:0007669"/>
    <property type="project" value="InterPro"/>
</dbReference>
<feature type="transmembrane region" description="Helical" evidence="8">
    <location>
        <begin position="385"/>
        <end position="405"/>
    </location>
</feature>
<feature type="transmembrane region" description="Helical" evidence="8">
    <location>
        <begin position="72"/>
        <end position="94"/>
    </location>
</feature>
<dbReference type="RefSeq" id="XP_067473469.1">
    <property type="nucleotide sequence ID" value="XM_067628133.1"/>
</dbReference>
<feature type="transmembrane region" description="Helical" evidence="8">
    <location>
        <begin position="272"/>
        <end position="291"/>
    </location>
</feature>
<dbReference type="InterPro" id="IPR020846">
    <property type="entry name" value="MFS_dom"/>
</dbReference>
<dbReference type="GO" id="GO:0008270">
    <property type="term" value="F:zinc ion binding"/>
    <property type="evidence" value="ECO:0007669"/>
    <property type="project" value="InterPro"/>
</dbReference>
<dbReference type="PROSITE" id="PS50850">
    <property type="entry name" value="MFS"/>
    <property type="match status" value="1"/>
</dbReference>
<dbReference type="CDD" id="cd17323">
    <property type="entry name" value="MFS_Tpo1_MDR_like"/>
    <property type="match status" value="1"/>
</dbReference>
<evidence type="ECO:0000256" key="7">
    <source>
        <dbReference type="ARBA" id="ARBA00023242"/>
    </source>
</evidence>
<feature type="transmembrane region" description="Helical" evidence="8">
    <location>
        <begin position="311"/>
        <end position="329"/>
    </location>
</feature>
<protein>
    <recommendedName>
        <fullName evidence="9">Major facilitator superfamily (MFS) profile domain-containing protein</fullName>
    </recommendedName>
</protein>
<dbReference type="Gene3D" id="1.20.1250.20">
    <property type="entry name" value="MFS general substrate transporter like domains"/>
    <property type="match status" value="1"/>
</dbReference>
<keyword evidence="3 8" id="KW-1133">Transmembrane helix</keyword>
<organism evidence="10 11">
    <name type="scientific">Aspergillus brasiliensis (strain CBS 101740 / IMI 381727 / IBT 21946)</name>
    <dbReference type="NCBI Taxonomy" id="767769"/>
    <lineage>
        <taxon>Eukaryota</taxon>
        <taxon>Fungi</taxon>
        <taxon>Dikarya</taxon>
        <taxon>Ascomycota</taxon>
        <taxon>Pezizomycotina</taxon>
        <taxon>Eurotiomycetes</taxon>
        <taxon>Eurotiomycetidae</taxon>
        <taxon>Eurotiales</taxon>
        <taxon>Aspergillaceae</taxon>
        <taxon>Aspergillus</taxon>
        <taxon>Aspergillus subgen. Circumdati</taxon>
    </lineage>
</organism>
<dbReference type="STRING" id="767769.A0A1L9U3J0"/>
<keyword evidence="5 8" id="KW-0472">Membrane</keyword>
<feature type="transmembrane region" description="Helical" evidence="8">
    <location>
        <begin position="196"/>
        <end position="216"/>
    </location>
</feature>
<feature type="transmembrane region" description="Helical" evidence="8">
    <location>
        <begin position="132"/>
        <end position="153"/>
    </location>
</feature>
<reference evidence="11" key="1">
    <citation type="journal article" date="2017" name="Genome Biol.">
        <title>Comparative genomics reveals high biological diversity and specific adaptations in the industrially and medically important fungal genus Aspergillus.</title>
        <authorList>
            <person name="de Vries R.P."/>
            <person name="Riley R."/>
            <person name="Wiebenga A."/>
            <person name="Aguilar-Osorio G."/>
            <person name="Amillis S."/>
            <person name="Uchima C.A."/>
            <person name="Anderluh G."/>
            <person name="Asadollahi M."/>
            <person name="Askin M."/>
            <person name="Barry K."/>
            <person name="Battaglia E."/>
            <person name="Bayram O."/>
            <person name="Benocci T."/>
            <person name="Braus-Stromeyer S.A."/>
            <person name="Caldana C."/>
            <person name="Canovas D."/>
            <person name="Cerqueira G.C."/>
            <person name="Chen F."/>
            <person name="Chen W."/>
            <person name="Choi C."/>
            <person name="Clum A."/>
            <person name="Dos Santos R.A."/>
            <person name="Damasio A.R."/>
            <person name="Diallinas G."/>
            <person name="Emri T."/>
            <person name="Fekete E."/>
            <person name="Flipphi M."/>
            <person name="Freyberg S."/>
            <person name="Gallo A."/>
            <person name="Gournas C."/>
            <person name="Habgood R."/>
            <person name="Hainaut M."/>
            <person name="Harispe M.L."/>
            <person name="Henrissat B."/>
            <person name="Hilden K.S."/>
            <person name="Hope R."/>
            <person name="Hossain A."/>
            <person name="Karabika E."/>
            <person name="Karaffa L."/>
            <person name="Karanyi Z."/>
            <person name="Krasevec N."/>
            <person name="Kuo A."/>
            <person name="Kusch H."/>
            <person name="LaButti K."/>
            <person name="Lagendijk E.L."/>
            <person name="Lapidus A."/>
            <person name="Levasseur A."/>
            <person name="Lindquist E."/>
            <person name="Lipzen A."/>
            <person name="Logrieco A.F."/>
            <person name="MacCabe A."/>
            <person name="Maekelae M.R."/>
            <person name="Malavazi I."/>
            <person name="Melin P."/>
            <person name="Meyer V."/>
            <person name="Mielnichuk N."/>
            <person name="Miskei M."/>
            <person name="Molnar A.P."/>
            <person name="Mule G."/>
            <person name="Ngan C.Y."/>
            <person name="Orejas M."/>
            <person name="Orosz E."/>
            <person name="Ouedraogo J.P."/>
            <person name="Overkamp K.M."/>
            <person name="Park H.-S."/>
            <person name="Perrone G."/>
            <person name="Piumi F."/>
            <person name="Punt P.J."/>
            <person name="Ram A.F."/>
            <person name="Ramon A."/>
            <person name="Rauscher S."/>
            <person name="Record E."/>
            <person name="Riano-Pachon D.M."/>
            <person name="Robert V."/>
            <person name="Roehrig J."/>
            <person name="Ruller R."/>
            <person name="Salamov A."/>
            <person name="Salih N.S."/>
            <person name="Samson R.A."/>
            <person name="Sandor E."/>
            <person name="Sanguinetti M."/>
            <person name="Schuetze T."/>
            <person name="Sepcic K."/>
            <person name="Shelest E."/>
            <person name="Sherlock G."/>
            <person name="Sophianopoulou V."/>
            <person name="Squina F.M."/>
            <person name="Sun H."/>
            <person name="Susca A."/>
            <person name="Todd R.B."/>
            <person name="Tsang A."/>
            <person name="Unkles S.E."/>
            <person name="van de Wiele N."/>
            <person name="van Rossen-Uffink D."/>
            <person name="Oliveira J.V."/>
            <person name="Vesth T.C."/>
            <person name="Visser J."/>
            <person name="Yu J.-H."/>
            <person name="Zhou M."/>
            <person name="Andersen M.R."/>
            <person name="Archer D.B."/>
            <person name="Baker S.E."/>
            <person name="Benoit I."/>
            <person name="Brakhage A.A."/>
            <person name="Braus G.H."/>
            <person name="Fischer R."/>
            <person name="Frisvad J.C."/>
            <person name="Goldman G.H."/>
            <person name="Houbraken J."/>
            <person name="Oakley B."/>
            <person name="Pocsi I."/>
            <person name="Scazzocchio C."/>
            <person name="Seiboth B."/>
            <person name="vanKuyk P.A."/>
            <person name="Wortman J."/>
            <person name="Dyer P.S."/>
            <person name="Grigoriev I.V."/>
        </authorList>
    </citation>
    <scope>NUCLEOTIDE SEQUENCE [LARGE SCALE GENOMIC DNA]</scope>
    <source>
        <strain evidence="11">CBS 101740 / IMI 381727 / IBT 21946</strain>
    </source>
</reference>
<dbReference type="VEuPathDB" id="FungiDB:ASPBRDRAFT_59892"/>
<dbReference type="GO" id="GO:0003677">
    <property type="term" value="F:DNA binding"/>
    <property type="evidence" value="ECO:0007669"/>
    <property type="project" value="InterPro"/>
</dbReference>
<dbReference type="OrthoDB" id="9986881at2759"/>
<dbReference type="CDD" id="cd12148">
    <property type="entry name" value="fungal_TF_MHR"/>
    <property type="match status" value="1"/>
</dbReference>
<dbReference type="InterPro" id="IPR011701">
    <property type="entry name" value="MFS"/>
</dbReference>
<keyword evidence="4" id="KW-0805">Transcription regulation</keyword>
<dbReference type="EMBL" id="KV878700">
    <property type="protein sequence ID" value="OJJ66219.1"/>
    <property type="molecule type" value="Genomic_DNA"/>
</dbReference>
<feature type="transmembrane region" description="Helical" evidence="8">
    <location>
        <begin position="39"/>
        <end position="60"/>
    </location>
</feature>
<feature type="transmembrane region" description="Helical" evidence="8">
    <location>
        <begin position="411"/>
        <end position="433"/>
    </location>
</feature>
<evidence type="ECO:0000256" key="5">
    <source>
        <dbReference type="ARBA" id="ARBA00023136"/>
    </source>
</evidence>
<feature type="domain" description="Major facilitator superfamily (MFS) profile" evidence="9">
    <location>
        <begin position="41"/>
        <end position="469"/>
    </location>
</feature>
<evidence type="ECO:0000313" key="10">
    <source>
        <dbReference type="EMBL" id="OJJ66219.1"/>
    </source>
</evidence>
<dbReference type="GeneID" id="93580621"/>
<evidence type="ECO:0000313" key="11">
    <source>
        <dbReference type="Proteomes" id="UP000184499"/>
    </source>
</evidence>
<feature type="transmembrane region" description="Helical" evidence="8">
    <location>
        <begin position="349"/>
        <end position="373"/>
    </location>
</feature>
<dbReference type="AlphaFoldDB" id="A0A1L9U3J0"/>
<dbReference type="InterPro" id="IPR007219">
    <property type="entry name" value="XnlR_reg_dom"/>
</dbReference>
<evidence type="ECO:0000256" key="6">
    <source>
        <dbReference type="ARBA" id="ARBA00023163"/>
    </source>
</evidence>
<comment type="subcellular location">
    <subcellularLocation>
        <location evidence="1">Membrane</location>
        <topology evidence="1">Multi-pass membrane protein</topology>
    </subcellularLocation>
</comment>
<evidence type="ECO:0000256" key="2">
    <source>
        <dbReference type="ARBA" id="ARBA00022692"/>
    </source>
</evidence>
<evidence type="ECO:0000256" key="3">
    <source>
        <dbReference type="ARBA" id="ARBA00022989"/>
    </source>
</evidence>